<dbReference type="EMBL" id="CAAHFH010000001">
    <property type="protein sequence ID" value="VGO19358.1"/>
    <property type="molecule type" value="Genomic_DNA"/>
</dbReference>
<dbReference type="InterPro" id="IPR014895">
    <property type="entry name" value="Alginate_lyase_2"/>
</dbReference>
<sequence length="258" mass="29329">MTIKRQLYLLLGIALLFGSGLMAGAEGKEHPAEVLDLQLWKLTLPYARENGKKPLEIFQPNLAGFQNPICFFVNKERDGVVFRAHCSEVTTKNSSYPRCELREMAGRKAKRAVHKEKAAWATDDGVLHRMTVTQAITALPPVKSHVVCAQIHDAGDDLIMIRLEDRKLFVERNRFGDVLLDADYELGTRFTVKIEASDGHVRVWYNDVLKMDWERSKKKCYFKAGCYTQSNTSKGDAPESYGEVVIYQLKVEHLSLHE</sequence>
<accession>A0A6C2UGW0</accession>
<organism evidence="2 3">
    <name type="scientific">Pontiella sulfatireligans</name>
    <dbReference type="NCBI Taxonomy" id="2750658"/>
    <lineage>
        <taxon>Bacteria</taxon>
        <taxon>Pseudomonadati</taxon>
        <taxon>Kiritimatiellota</taxon>
        <taxon>Kiritimatiellia</taxon>
        <taxon>Kiritimatiellales</taxon>
        <taxon>Pontiellaceae</taxon>
        <taxon>Pontiella</taxon>
    </lineage>
</organism>
<gene>
    <name evidence="2" type="ORF">SCARR_01416</name>
</gene>
<dbReference type="Proteomes" id="UP000346198">
    <property type="component" value="Unassembled WGS sequence"/>
</dbReference>
<evidence type="ECO:0000313" key="2">
    <source>
        <dbReference type="EMBL" id="VGO19358.1"/>
    </source>
</evidence>
<evidence type="ECO:0000259" key="1">
    <source>
        <dbReference type="Pfam" id="PF08787"/>
    </source>
</evidence>
<reference evidence="2 3" key="1">
    <citation type="submission" date="2019-04" db="EMBL/GenBank/DDBJ databases">
        <authorList>
            <person name="Van Vliet M D."/>
        </authorList>
    </citation>
    <scope>NUCLEOTIDE SEQUENCE [LARGE SCALE GENOMIC DNA]</scope>
    <source>
        <strain evidence="2 3">F21</strain>
    </source>
</reference>
<feature type="domain" description="Alginate lyase 2" evidence="1">
    <location>
        <begin position="35"/>
        <end position="253"/>
    </location>
</feature>
<dbReference type="AlphaFoldDB" id="A0A6C2UGW0"/>
<dbReference type="Pfam" id="PF08787">
    <property type="entry name" value="Alginate_lyase2"/>
    <property type="match status" value="1"/>
</dbReference>
<name>A0A6C2UGW0_9BACT</name>
<dbReference type="SUPFAM" id="SSF49899">
    <property type="entry name" value="Concanavalin A-like lectins/glucanases"/>
    <property type="match status" value="1"/>
</dbReference>
<dbReference type="Gene3D" id="2.60.120.200">
    <property type="match status" value="1"/>
</dbReference>
<keyword evidence="3" id="KW-1185">Reference proteome</keyword>
<proteinExistence type="predicted"/>
<dbReference type="RefSeq" id="WP_222846203.1">
    <property type="nucleotide sequence ID" value="NZ_CAAHFH010000001.1"/>
</dbReference>
<protein>
    <recommendedName>
        <fullName evidence="1">Alginate lyase 2 domain-containing protein</fullName>
    </recommendedName>
</protein>
<dbReference type="InterPro" id="IPR013320">
    <property type="entry name" value="ConA-like_dom_sf"/>
</dbReference>
<evidence type="ECO:0000313" key="3">
    <source>
        <dbReference type="Proteomes" id="UP000346198"/>
    </source>
</evidence>